<dbReference type="Proteomes" id="UP001056120">
    <property type="component" value="Linkage Group LG13"/>
</dbReference>
<keyword evidence="2" id="KW-1185">Reference proteome</keyword>
<gene>
    <name evidence="1" type="ORF">L1987_40473</name>
</gene>
<evidence type="ECO:0000313" key="2">
    <source>
        <dbReference type="Proteomes" id="UP001056120"/>
    </source>
</evidence>
<dbReference type="EMBL" id="CM042030">
    <property type="protein sequence ID" value="KAI3786642.1"/>
    <property type="molecule type" value="Genomic_DNA"/>
</dbReference>
<organism evidence="1 2">
    <name type="scientific">Smallanthus sonchifolius</name>
    <dbReference type="NCBI Taxonomy" id="185202"/>
    <lineage>
        <taxon>Eukaryota</taxon>
        <taxon>Viridiplantae</taxon>
        <taxon>Streptophyta</taxon>
        <taxon>Embryophyta</taxon>
        <taxon>Tracheophyta</taxon>
        <taxon>Spermatophyta</taxon>
        <taxon>Magnoliopsida</taxon>
        <taxon>eudicotyledons</taxon>
        <taxon>Gunneridae</taxon>
        <taxon>Pentapetalae</taxon>
        <taxon>asterids</taxon>
        <taxon>campanulids</taxon>
        <taxon>Asterales</taxon>
        <taxon>Asteraceae</taxon>
        <taxon>Asteroideae</taxon>
        <taxon>Heliantheae alliance</taxon>
        <taxon>Millerieae</taxon>
        <taxon>Smallanthus</taxon>
    </lineage>
</organism>
<reference evidence="2" key="1">
    <citation type="journal article" date="2022" name="Mol. Ecol. Resour.">
        <title>The genomes of chicory, endive, great burdock and yacon provide insights into Asteraceae palaeo-polyploidization history and plant inulin production.</title>
        <authorList>
            <person name="Fan W."/>
            <person name="Wang S."/>
            <person name="Wang H."/>
            <person name="Wang A."/>
            <person name="Jiang F."/>
            <person name="Liu H."/>
            <person name="Zhao H."/>
            <person name="Xu D."/>
            <person name="Zhang Y."/>
        </authorList>
    </citation>
    <scope>NUCLEOTIDE SEQUENCE [LARGE SCALE GENOMIC DNA]</scope>
    <source>
        <strain evidence="2">cv. Yunnan</strain>
    </source>
</reference>
<reference evidence="1 2" key="2">
    <citation type="journal article" date="2022" name="Mol. Ecol. Resour.">
        <title>The genomes of chicory, endive, great burdock and yacon provide insights into Asteraceae paleo-polyploidization history and plant inulin production.</title>
        <authorList>
            <person name="Fan W."/>
            <person name="Wang S."/>
            <person name="Wang H."/>
            <person name="Wang A."/>
            <person name="Jiang F."/>
            <person name="Liu H."/>
            <person name="Zhao H."/>
            <person name="Xu D."/>
            <person name="Zhang Y."/>
        </authorList>
    </citation>
    <scope>NUCLEOTIDE SEQUENCE [LARGE SCALE GENOMIC DNA]</scope>
    <source>
        <strain evidence="2">cv. Yunnan</strain>
        <tissue evidence="1">Leaves</tissue>
    </source>
</reference>
<evidence type="ECO:0000313" key="1">
    <source>
        <dbReference type="EMBL" id="KAI3786642.1"/>
    </source>
</evidence>
<proteinExistence type="predicted"/>
<protein>
    <submittedName>
        <fullName evidence="1">Uncharacterized protein</fullName>
    </submittedName>
</protein>
<sequence>MQLISLAQAGHTVSSDLLKTDFNVEDLNPPVMDGLDDLLSVRMHSFILAGDPATFTGSSQIEISASGKYSKNIPLKTVTSIVDGLKKLYIQKLKPLESMHRFNEFVSPTLTNSDFDAKPMVMLLGQYSTGKTTFIKHLLRSGYPGKYYNPTPPPHTAT</sequence>
<accession>A0ACB9GVB1</accession>
<name>A0ACB9GVB1_9ASTR</name>
<comment type="caution">
    <text evidence="1">The sequence shown here is derived from an EMBL/GenBank/DDBJ whole genome shotgun (WGS) entry which is preliminary data.</text>
</comment>